<dbReference type="InterPro" id="IPR020471">
    <property type="entry name" value="AKR"/>
</dbReference>
<sequence length="266" mass="29866">MTIQTAAKQLARTTKYKLNNGSHIPTAELVYEAVEQGYHYIDSAMGYGNQKNAAHAISDFIKKTPNVLKEDIWFTTKISNASQGHEETKKAVKEISADEKRLGTWKALQEYVANPGNDVLSVRSLGVSNYGEQHIQELLDWDGLLVKPFLTKEDIVVEAYSPLTEGVNLNDPELLKLTEKFKIPKTEILAKWAYLQGSIVLIKTAKKERIKEKFEILPVGGSSDPLEDETNLGKIDLDVDLLDALDKFNTVEVLCWGNMDPTQYHD</sequence>
<keyword evidence="2" id="KW-1185">Reference proteome</keyword>
<dbReference type="InterPro" id="IPR036812">
    <property type="entry name" value="NAD(P)_OxRdtase_dom_sf"/>
</dbReference>
<dbReference type="GO" id="GO:0016491">
    <property type="term" value="F:oxidoreductase activity"/>
    <property type="evidence" value="ECO:0007669"/>
    <property type="project" value="InterPro"/>
</dbReference>
<evidence type="ECO:0000313" key="2">
    <source>
        <dbReference type="Proteomes" id="UP000268321"/>
    </source>
</evidence>
<name>A0A4P9ZKJ1_9ASCO</name>
<dbReference type="PANTHER" id="PTHR43827:SF13">
    <property type="entry name" value="ALDO_KETO REDUCTASE FAMILY PROTEIN"/>
    <property type="match status" value="1"/>
</dbReference>
<reference evidence="2" key="1">
    <citation type="journal article" date="2018" name="Nat. Microbiol.">
        <title>Leveraging single-cell genomics to expand the fungal tree of life.</title>
        <authorList>
            <person name="Ahrendt S.R."/>
            <person name="Quandt C.A."/>
            <person name="Ciobanu D."/>
            <person name="Clum A."/>
            <person name="Salamov A."/>
            <person name="Andreopoulos B."/>
            <person name="Cheng J.F."/>
            <person name="Woyke T."/>
            <person name="Pelin A."/>
            <person name="Henrissat B."/>
            <person name="Reynolds N.K."/>
            <person name="Benny G.L."/>
            <person name="Smith M.E."/>
            <person name="James T.Y."/>
            <person name="Grigoriev I.V."/>
        </authorList>
    </citation>
    <scope>NUCLEOTIDE SEQUENCE [LARGE SCALE GENOMIC DNA]</scope>
    <source>
        <strain evidence="2">Baker2002</strain>
    </source>
</reference>
<dbReference type="PANTHER" id="PTHR43827">
    <property type="entry name" value="2,5-DIKETO-D-GLUCONIC ACID REDUCTASE"/>
    <property type="match status" value="1"/>
</dbReference>
<protein>
    <submittedName>
        <fullName evidence="1">Aldo/keto reductase</fullName>
    </submittedName>
</protein>
<dbReference type="SUPFAM" id="SSF51430">
    <property type="entry name" value="NAD(P)-linked oxidoreductase"/>
    <property type="match status" value="1"/>
</dbReference>
<dbReference type="AlphaFoldDB" id="A0A4P9ZKJ1"/>
<gene>
    <name evidence="1" type="ORF">METBISCDRAFT_29452</name>
</gene>
<evidence type="ECO:0000313" key="1">
    <source>
        <dbReference type="EMBL" id="RKP32971.1"/>
    </source>
</evidence>
<dbReference type="Proteomes" id="UP000268321">
    <property type="component" value="Unassembled WGS sequence"/>
</dbReference>
<dbReference type="Gene3D" id="3.20.20.100">
    <property type="entry name" value="NADP-dependent oxidoreductase domain"/>
    <property type="match status" value="2"/>
</dbReference>
<dbReference type="PRINTS" id="PR00069">
    <property type="entry name" value="ALDKETRDTASE"/>
</dbReference>
<dbReference type="OrthoDB" id="416253at2759"/>
<proteinExistence type="predicted"/>
<dbReference type="EMBL" id="ML004429">
    <property type="protein sequence ID" value="RKP32971.1"/>
    <property type="molecule type" value="Genomic_DNA"/>
</dbReference>
<organism evidence="1 2">
    <name type="scientific">Metschnikowia bicuspidata</name>
    <dbReference type="NCBI Taxonomy" id="27322"/>
    <lineage>
        <taxon>Eukaryota</taxon>
        <taxon>Fungi</taxon>
        <taxon>Dikarya</taxon>
        <taxon>Ascomycota</taxon>
        <taxon>Saccharomycotina</taxon>
        <taxon>Pichiomycetes</taxon>
        <taxon>Metschnikowiaceae</taxon>
        <taxon>Metschnikowia</taxon>
    </lineage>
</organism>
<accession>A0A4P9ZKJ1</accession>